<gene>
    <name evidence="1" type="ORF">DPMN_064244</name>
</gene>
<reference evidence="1" key="1">
    <citation type="journal article" date="2019" name="bioRxiv">
        <title>The Genome of the Zebra Mussel, Dreissena polymorpha: A Resource for Invasive Species Research.</title>
        <authorList>
            <person name="McCartney M.A."/>
            <person name="Auch B."/>
            <person name="Kono T."/>
            <person name="Mallez S."/>
            <person name="Zhang Y."/>
            <person name="Obille A."/>
            <person name="Becker A."/>
            <person name="Abrahante J.E."/>
            <person name="Garbe J."/>
            <person name="Badalamenti J.P."/>
            <person name="Herman A."/>
            <person name="Mangelson H."/>
            <person name="Liachko I."/>
            <person name="Sullivan S."/>
            <person name="Sone E.D."/>
            <person name="Koren S."/>
            <person name="Silverstein K.A.T."/>
            <person name="Beckman K.B."/>
            <person name="Gohl D.M."/>
        </authorList>
    </citation>
    <scope>NUCLEOTIDE SEQUENCE</scope>
    <source>
        <strain evidence="1">Duluth1</strain>
        <tissue evidence="1">Whole animal</tissue>
    </source>
</reference>
<comment type="caution">
    <text evidence="1">The sequence shown here is derived from an EMBL/GenBank/DDBJ whole genome shotgun (WGS) entry which is preliminary data.</text>
</comment>
<sequence length="166" mass="18498">MILQRKPLNKRVQTPGHPCRHCGLIVIDSNIHACTLLRECHILPDTNPYDTVTLLLSAANSLNDETTRRQQIKGENSKIMEAKAARHLPRILCGWGLFKVNVTRVASPEVDMTAGSPQIAPAYVYTLDLIWLHGVAMLIVTNLAHTDRMTDRQAKNNIPRSFDPGA</sequence>
<evidence type="ECO:0000313" key="1">
    <source>
        <dbReference type="EMBL" id="KAH3721323.1"/>
    </source>
</evidence>
<protein>
    <submittedName>
        <fullName evidence="1">Uncharacterized protein</fullName>
    </submittedName>
</protein>
<reference evidence="1" key="2">
    <citation type="submission" date="2020-11" db="EMBL/GenBank/DDBJ databases">
        <authorList>
            <person name="McCartney M.A."/>
            <person name="Auch B."/>
            <person name="Kono T."/>
            <person name="Mallez S."/>
            <person name="Becker A."/>
            <person name="Gohl D.M."/>
            <person name="Silverstein K.A.T."/>
            <person name="Koren S."/>
            <person name="Bechman K.B."/>
            <person name="Herman A."/>
            <person name="Abrahante J.E."/>
            <person name="Garbe J."/>
        </authorList>
    </citation>
    <scope>NUCLEOTIDE SEQUENCE</scope>
    <source>
        <strain evidence="1">Duluth1</strain>
        <tissue evidence="1">Whole animal</tissue>
    </source>
</reference>
<name>A0A9D4HKZ7_DREPO</name>
<proteinExistence type="predicted"/>
<evidence type="ECO:0000313" key="2">
    <source>
        <dbReference type="Proteomes" id="UP000828390"/>
    </source>
</evidence>
<keyword evidence="2" id="KW-1185">Reference proteome</keyword>
<accession>A0A9D4HKZ7</accession>
<dbReference type="Proteomes" id="UP000828390">
    <property type="component" value="Unassembled WGS sequence"/>
</dbReference>
<dbReference type="EMBL" id="JAIWYP010000013">
    <property type="protein sequence ID" value="KAH3721323.1"/>
    <property type="molecule type" value="Genomic_DNA"/>
</dbReference>
<organism evidence="1 2">
    <name type="scientific">Dreissena polymorpha</name>
    <name type="common">Zebra mussel</name>
    <name type="synonym">Mytilus polymorpha</name>
    <dbReference type="NCBI Taxonomy" id="45954"/>
    <lineage>
        <taxon>Eukaryota</taxon>
        <taxon>Metazoa</taxon>
        <taxon>Spiralia</taxon>
        <taxon>Lophotrochozoa</taxon>
        <taxon>Mollusca</taxon>
        <taxon>Bivalvia</taxon>
        <taxon>Autobranchia</taxon>
        <taxon>Heteroconchia</taxon>
        <taxon>Euheterodonta</taxon>
        <taxon>Imparidentia</taxon>
        <taxon>Neoheterodontei</taxon>
        <taxon>Myida</taxon>
        <taxon>Dreissenoidea</taxon>
        <taxon>Dreissenidae</taxon>
        <taxon>Dreissena</taxon>
    </lineage>
</organism>
<dbReference type="AlphaFoldDB" id="A0A9D4HKZ7"/>